<dbReference type="RefSeq" id="WP_207678450.1">
    <property type="nucleotide sequence ID" value="NZ_CP061800.1"/>
</dbReference>
<gene>
    <name evidence="1" type="ORF">dnm_061500</name>
</gene>
<dbReference type="AlphaFoldDB" id="A0A975GQN6"/>
<evidence type="ECO:0000313" key="2">
    <source>
        <dbReference type="Proteomes" id="UP000663722"/>
    </source>
</evidence>
<reference evidence="1" key="1">
    <citation type="journal article" date="2021" name="Microb. Physiol.">
        <title>Proteogenomic Insights into the Physiology of Marine, Sulfate-Reducing, Filamentous Desulfonema limicola and Desulfonema magnum.</title>
        <authorList>
            <person name="Schnaars V."/>
            <person name="Wohlbrand L."/>
            <person name="Scheve S."/>
            <person name="Hinrichs C."/>
            <person name="Reinhardt R."/>
            <person name="Rabus R."/>
        </authorList>
    </citation>
    <scope>NUCLEOTIDE SEQUENCE</scope>
    <source>
        <strain evidence="1">4be13</strain>
    </source>
</reference>
<dbReference type="PANTHER" id="PTHR40053:SF1">
    <property type="entry name" value="SPORULATION-CONTROL PROTEIN SPO0M"/>
    <property type="match status" value="1"/>
</dbReference>
<dbReference type="Pfam" id="PF07070">
    <property type="entry name" value="Spo0M"/>
    <property type="match status" value="1"/>
</dbReference>
<proteinExistence type="predicted"/>
<dbReference type="Proteomes" id="UP000663722">
    <property type="component" value="Chromosome"/>
</dbReference>
<evidence type="ECO:0000313" key="1">
    <source>
        <dbReference type="EMBL" id="QTA90089.1"/>
    </source>
</evidence>
<name>A0A975GQN6_9BACT</name>
<dbReference type="InterPro" id="IPR009776">
    <property type="entry name" value="Spore_0_M"/>
</dbReference>
<organism evidence="1 2">
    <name type="scientific">Desulfonema magnum</name>
    <dbReference type="NCBI Taxonomy" id="45655"/>
    <lineage>
        <taxon>Bacteria</taxon>
        <taxon>Pseudomonadati</taxon>
        <taxon>Thermodesulfobacteriota</taxon>
        <taxon>Desulfobacteria</taxon>
        <taxon>Desulfobacterales</taxon>
        <taxon>Desulfococcaceae</taxon>
        <taxon>Desulfonema</taxon>
    </lineage>
</organism>
<dbReference type="KEGG" id="dmm:dnm_061500"/>
<sequence length="264" mass="29613">MSFIKRMLSSIGIGSAKVDTILQKDQFTPGDPVDILVKITGGKTEQQIEGLCFSIHCTYEAKRTEMDDEGEMTETDITETALLDKFKLADVFVIGQEEEKEISLSFDLPLHTPLTLGKTKVWIHTGLDIKMAIDPGDKDYIEVIPGDLVGALFDSVRQLGFELTEAECEAISSGFPGKLPFVQEFEFKPFSGPFQSRLDELEFVCFPEADYVEVLMEIDRKAKGVVGFFAEMADMDETRVKFTFDAEDIPDLTDKIYEIIDSRS</sequence>
<dbReference type="PANTHER" id="PTHR40053">
    <property type="entry name" value="SPORULATION-CONTROL PROTEIN SPO0M"/>
    <property type="match status" value="1"/>
</dbReference>
<dbReference type="EMBL" id="CP061800">
    <property type="protein sequence ID" value="QTA90089.1"/>
    <property type="molecule type" value="Genomic_DNA"/>
</dbReference>
<protein>
    <submittedName>
        <fullName evidence="1">Sporulation related domain-containing protein</fullName>
    </submittedName>
</protein>
<keyword evidence="2" id="KW-1185">Reference proteome</keyword>
<accession>A0A975GQN6</accession>